<dbReference type="RefSeq" id="WP_339959518.1">
    <property type="nucleotide sequence ID" value="NZ_JAWMWH010000001.1"/>
</dbReference>
<dbReference type="InterPro" id="IPR050539">
    <property type="entry name" value="ThrE_Dicarb/AminoAcid_Exp"/>
</dbReference>
<evidence type="ECO:0000259" key="9">
    <source>
        <dbReference type="Pfam" id="PF12821"/>
    </source>
</evidence>
<evidence type="ECO:0000256" key="2">
    <source>
        <dbReference type="ARBA" id="ARBA00022475"/>
    </source>
</evidence>
<reference evidence="10 11" key="1">
    <citation type="submission" date="2023-10" db="EMBL/GenBank/DDBJ databases">
        <title>Nicoliella lavandulae sp. nov. isolated from Lavandula angustifolia flowers.</title>
        <authorList>
            <person name="Alcantara C."/>
            <person name="Zuniga M."/>
            <person name="Landete J.M."/>
            <person name="Monedero V."/>
        </authorList>
    </citation>
    <scope>NUCLEOTIDE SEQUENCE [LARGE SCALE GENOMIC DNA]</scope>
    <source>
        <strain evidence="10 11">Es01</strain>
    </source>
</reference>
<dbReference type="InterPro" id="IPR024528">
    <property type="entry name" value="ThrE_2"/>
</dbReference>
<keyword evidence="5 8" id="KW-1133">Transmembrane helix</keyword>
<evidence type="ECO:0000256" key="3">
    <source>
        <dbReference type="ARBA" id="ARBA00022519"/>
    </source>
</evidence>
<evidence type="ECO:0000256" key="1">
    <source>
        <dbReference type="ARBA" id="ARBA00004651"/>
    </source>
</evidence>
<dbReference type="EMBL" id="JAWMWH010000001">
    <property type="protein sequence ID" value="MEJ6399672.1"/>
    <property type="molecule type" value="Genomic_DNA"/>
</dbReference>
<name>A0ABU8SKE8_9LACO</name>
<gene>
    <name evidence="10" type="ORF">R4146_00530</name>
</gene>
<evidence type="ECO:0000313" key="11">
    <source>
        <dbReference type="Proteomes" id="UP001370590"/>
    </source>
</evidence>
<keyword evidence="6 8" id="KW-0472">Membrane</keyword>
<dbReference type="Pfam" id="PF12821">
    <property type="entry name" value="ThrE_2"/>
    <property type="match status" value="1"/>
</dbReference>
<evidence type="ECO:0000256" key="7">
    <source>
        <dbReference type="ARBA" id="ARBA00034125"/>
    </source>
</evidence>
<keyword evidence="4 8" id="KW-0812">Transmembrane</keyword>
<feature type="transmembrane region" description="Helical" evidence="8">
    <location>
        <begin position="50"/>
        <end position="68"/>
    </location>
</feature>
<dbReference type="PANTHER" id="PTHR34390">
    <property type="entry name" value="UPF0442 PROTEIN YJJB-RELATED"/>
    <property type="match status" value="1"/>
</dbReference>
<keyword evidence="3" id="KW-0997">Cell inner membrane</keyword>
<dbReference type="PANTHER" id="PTHR34390:SF1">
    <property type="entry name" value="SUCCINATE TRANSPORTER SUBUNIT YJJB-RELATED"/>
    <property type="match status" value="1"/>
</dbReference>
<proteinExistence type="inferred from homology"/>
<feature type="domain" description="Threonine/Serine exporter ThrE" evidence="9">
    <location>
        <begin position="6"/>
        <end position="133"/>
    </location>
</feature>
<comment type="similarity">
    <text evidence="7">Belongs to the ThrE exporter (TC 2.A.79) family.</text>
</comment>
<organism evidence="10 11">
    <name type="scientific">Nicoliella lavandulae</name>
    <dbReference type="NCBI Taxonomy" id="3082954"/>
    <lineage>
        <taxon>Bacteria</taxon>
        <taxon>Bacillati</taxon>
        <taxon>Bacillota</taxon>
        <taxon>Bacilli</taxon>
        <taxon>Lactobacillales</taxon>
        <taxon>Lactobacillaceae</taxon>
        <taxon>Nicoliella</taxon>
    </lineage>
</organism>
<comment type="caution">
    <text evidence="10">The sequence shown here is derived from an EMBL/GenBank/DDBJ whole genome shotgun (WGS) entry which is preliminary data.</text>
</comment>
<dbReference type="Proteomes" id="UP001370590">
    <property type="component" value="Unassembled WGS sequence"/>
</dbReference>
<evidence type="ECO:0000256" key="4">
    <source>
        <dbReference type="ARBA" id="ARBA00022692"/>
    </source>
</evidence>
<protein>
    <submittedName>
        <fullName evidence="10">Threonine/serine exporter family protein</fullName>
    </submittedName>
</protein>
<evidence type="ECO:0000256" key="5">
    <source>
        <dbReference type="ARBA" id="ARBA00022989"/>
    </source>
</evidence>
<evidence type="ECO:0000256" key="6">
    <source>
        <dbReference type="ARBA" id="ARBA00023136"/>
    </source>
</evidence>
<evidence type="ECO:0000313" key="10">
    <source>
        <dbReference type="EMBL" id="MEJ6399672.1"/>
    </source>
</evidence>
<sequence length="163" mass="18306">MFILNLVFVYIASVCFGILVNVPHRALNLDGVVGVLGYLVYYLYDMYLGGYIGGNFFGTLTIGMASILASRYKRLPVIIFNIPGLVPLVPGGQAYQVMRYMASGDYGLAKFNFLQVAFIAGSISAGFLVAEVINQLLFKARHYRSPRHYHRAKIERIEKKRQK</sequence>
<evidence type="ECO:0000256" key="8">
    <source>
        <dbReference type="SAM" id="Phobius"/>
    </source>
</evidence>
<accession>A0ABU8SKE8</accession>
<feature type="transmembrane region" description="Helical" evidence="8">
    <location>
        <begin position="6"/>
        <end position="22"/>
    </location>
</feature>
<feature type="transmembrane region" description="Helical" evidence="8">
    <location>
        <begin position="75"/>
        <end position="93"/>
    </location>
</feature>
<comment type="subcellular location">
    <subcellularLocation>
        <location evidence="1">Cell membrane</location>
        <topology evidence="1">Multi-pass membrane protein</topology>
    </subcellularLocation>
</comment>
<keyword evidence="2" id="KW-1003">Cell membrane</keyword>
<feature type="transmembrane region" description="Helical" evidence="8">
    <location>
        <begin position="113"/>
        <end position="138"/>
    </location>
</feature>
<keyword evidence="11" id="KW-1185">Reference proteome</keyword>